<dbReference type="EMBL" id="JAVBVO010000004">
    <property type="protein sequence ID" value="MDZ5759844.1"/>
    <property type="molecule type" value="Genomic_DNA"/>
</dbReference>
<evidence type="ECO:0000313" key="3">
    <source>
        <dbReference type="EMBL" id="MDZ5759844.1"/>
    </source>
</evidence>
<evidence type="ECO:0000256" key="2">
    <source>
        <dbReference type="SAM" id="MobiDB-lite"/>
    </source>
</evidence>
<evidence type="ECO:0000313" key="4">
    <source>
        <dbReference type="Proteomes" id="UP001290462"/>
    </source>
</evidence>
<dbReference type="AlphaFoldDB" id="A0AAW9JYZ8"/>
<dbReference type="Proteomes" id="UP001290462">
    <property type="component" value="Unassembled WGS sequence"/>
</dbReference>
<evidence type="ECO:0000256" key="1">
    <source>
        <dbReference type="SAM" id="Coils"/>
    </source>
</evidence>
<name>A0AAW9JYZ8_CARML</name>
<accession>A0AAW9JYZ8</accession>
<gene>
    <name evidence="3" type="ORF">RAK27_14375</name>
</gene>
<feature type="coiled-coil region" evidence="1">
    <location>
        <begin position="4"/>
        <end position="31"/>
    </location>
</feature>
<protein>
    <submittedName>
        <fullName evidence="3">Uncharacterized protein</fullName>
    </submittedName>
</protein>
<organism evidence="3 4">
    <name type="scientific">Carnobacterium maltaromaticum</name>
    <name type="common">Carnobacterium piscicola</name>
    <dbReference type="NCBI Taxonomy" id="2751"/>
    <lineage>
        <taxon>Bacteria</taxon>
        <taxon>Bacillati</taxon>
        <taxon>Bacillota</taxon>
        <taxon>Bacilli</taxon>
        <taxon>Lactobacillales</taxon>
        <taxon>Carnobacteriaceae</taxon>
        <taxon>Carnobacterium</taxon>
    </lineage>
</organism>
<keyword evidence="1" id="KW-0175">Coiled coil</keyword>
<feature type="region of interest" description="Disordered" evidence="2">
    <location>
        <begin position="110"/>
        <end position="129"/>
    </location>
</feature>
<reference evidence="3" key="1">
    <citation type="submission" date="2023-08" db="EMBL/GenBank/DDBJ databases">
        <title>Genomic characterization of piscicolin 126 produced by Carnobacterium maltaromaticum CM22 strain isolated from salmon (Salmo salar).</title>
        <authorList>
            <person name="Gonzalez-Gragera E."/>
            <person name="Garcia-Lopez J.D."/>
            <person name="Teso-Perez C."/>
            <person name="Gimenez-Hernandez I."/>
            <person name="Peralta-Sanchez J.M."/>
            <person name="Valdivia E."/>
            <person name="Montalban-Lopez M."/>
            <person name="Martin-Platero A.M."/>
            <person name="Banos A."/>
            <person name="Martinez-Bueno M."/>
        </authorList>
    </citation>
    <scope>NUCLEOTIDE SEQUENCE</scope>
    <source>
        <strain evidence="3">CM22</strain>
    </source>
</reference>
<proteinExistence type="predicted"/>
<sequence length="129" mass="15189">MNHQKEYKKSSRQLNEEYLDAEADVQRLNKARNTIDIAYLDFQKFAKQEREIWERLATLSKGTEAERSVHRELDFLDEEQQAINRVLSNGEEELDQTITDKTAQRNQLEEAAVQARKEENECQKSTTKN</sequence>
<comment type="caution">
    <text evidence="3">The sequence shown here is derived from an EMBL/GenBank/DDBJ whole genome shotgun (WGS) entry which is preliminary data.</text>
</comment>
<dbReference type="RefSeq" id="WP_322809453.1">
    <property type="nucleotide sequence ID" value="NZ_JAVBVO010000004.1"/>
</dbReference>